<dbReference type="Pfam" id="PF00378">
    <property type="entry name" value="ECH_1"/>
    <property type="match status" value="1"/>
</dbReference>
<dbReference type="GO" id="GO:0006635">
    <property type="term" value="P:fatty acid beta-oxidation"/>
    <property type="evidence" value="ECO:0000318"/>
    <property type="project" value="GO_Central"/>
</dbReference>
<evidence type="ECO:0000256" key="2">
    <source>
        <dbReference type="ARBA" id="ARBA00000765"/>
    </source>
</evidence>
<dbReference type="PANTHER" id="PTHR11941">
    <property type="entry name" value="ENOYL-COA HYDRATASE-RELATED"/>
    <property type="match status" value="1"/>
</dbReference>
<dbReference type="GO" id="GO:0004165">
    <property type="term" value="F:delta(3)-delta(2)-enoyl-CoA isomerase activity"/>
    <property type="evidence" value="ECO:0000318"/>
    <property type="project" value="GO_Central"/>
</dbReference>
<keyword evidence="6" id="KW-0443">Lipid metabolism</keyword>
<dbReference type="EMBL" id="NBSK02000003">
    <property type="protein sequence ID" value="KAJ0215035.1"/>
    <property type="molecule type" value="Genomic_DNA"/>
</dbReference>
<keyword evidence="8" id="KW-1185">Reference proteome</keyword>
<comment type="catalytic activity">
    <reaction evidence="1">
        <text>a (3Z)-enoyl-CoA = a 4-saturated (2E)-enoyl-CoA</text>
        <dbReference type="Rhea" id="RHEA:45900"/>
        <dbReference type="ChEBI" id="CHEBI:85097"/>
        <dbReference type="ChEBI" id="CHEBI:85489"/>
        <dbReference type="EC" id="5.3.3.8"/>
    </reaction>
</comment>
<comment type="caution">
    <text evidence="7">The sequence shown here is derived from an EMBL/GenBank/DDBJ whole genome shotgun (WGS) entry which is preliminary data.</text>
</comment>
<comment type="similarity">
    <text evidence="4">Belongs to the enoyl-CoA hydratase/isomerase family.</text>
</comment>
<evidence type="ECO:0000256" key="6">
    <source>
        <dbReference type="ARBA" id="ARBA00023098"/>
    </source>
</evidence>
<evidence type="ECO:0000313" key="7">
    <source>
        <dbReference type="EMBL" id="KAJ0215035.1"/>
    </source>
</evidence>
<organism evidence="7 8">
    <name type="scientific">Lactuca sativa</name>
    <name type="common">Garden lettuce</name>
    <dbReference type="NCBI Taxonomy" id="4236"/>
    <lineage>
        <taxon>Eukaryota</taxon>
        <taxon>Viridiplantae</taxon>
        <taxon>Streptophyta</taxon>
        <taxon>Embryophyta</taxon>
        <taxon>Tracheophyta</taxon>
        <taxon>Spermatophyta</taxon>
        <taxon>Magnoliopsida</taxon>
        <taxon>eudicotyledons</taxon>
        <taxon>Gunneridae</taxon>
        <taxon>Pentapetalae</taxon>
        <taxon>asterids</taxon>
        <taxon>campanulids</taxon>
        <taxon>Asterales</taxon>
        <taxon>Asteraceae</taxon>
        <taxon>Cichorioideae</taxon>
        <taxon>Cichorieae</taxon>
        <taxon>Lactucinae</taxon>
        <taxon>Lactuca</taxon>
    </lineage>
</organism>
<dbReference type="SUPFAM" id="SSF52096">
    <property type="entry name" value="ClpP/crotonase"/>
    <property type="match status" value="1"/>
</dbReference>
<accession>A0A9R1XHP9</accession>
<dbReference type="Gene3D" id="3.90.226.10">
    <property type="entry name" value="2-enoyl-CoA Hydratase, Chain A, domain 1"/>
    <property type="match status" value="1"/>
</dbReference>
<dbReference type="InterPro" id="IPR001753">
    <property type="entry name" value="Enoyl-CoA_hydra/iso"/>
</dbReference>
<dbReference type="CDD" id="cd06558">
    <property type="entry name" value="crotonase-like"/>
    <property type="match status" value="1"/>
</dbReference>
<dbReference type="InterPro" id="IPR029045">
    <property type="entry name" value="ClpP/crotonase-like_dom_sf"/>
</dbReference>
<dbReference type="Proteomes" id="UP000235145">
    <property type="component" value="Unassembled WGS sequence"/>
</dbReference>
<dbReference type="Gramene" id="rna-gnl|WGS:NBSK|LSAT_3X122260_mrna">
    <property type="protein sequence ID" value="cds-PLY80313.1"/>
    <property type="gene ID" value="gene-LSAT_3X122260"/>
</dbReference>
<reference evidence="7 8" key="1">
    <citation type="journal article" date="2017" name="Nat. Commun.">
        <title>Genome assembly with in vitro proximity ligation data and whole-genome triplication in lettuce.</title>
        <authorList>
            <person name="Reyes-Chin-Wo S."/>
            <person name="Wang Z."/>
            <person name="Yang X."/>
            <person name="Kozik A."/>
            <person name="Arikit S."/>
            <person name="Song C."/>
            <person name="Xia L."/>
            <person name="Froenicke L."/>
            <person name="Lavelle D.O."/>
            <person name="Truco M.J."/>
            <person name="Xia R."/>
            <person name="Zhu S."/>
            <person name="Xu C."/>
            <person name="Xu H."/>
            <person name="Xu X."/>
            <person name="Cox K."/>
            <person name="Korf I."/>
            <person name="Meyers B.C."/>
            <person name="Michelmore R.W."/>
        </authorList>
    </citation>
    <scope>NUCLEOTIDE SEQUENCE [LARGE SCALE GENOMIC DNA]</scope>
    <source>
        <strain evidence="8">cv. Salinas</strain>
        <tissue evidence="7">Seedlings</tissue>
    </source>
</reference>
<evidence type="ECO:0000256" key="4">
    <source>
        <dbReference type="ARBA" id="ARBA00005254"/>
    </source>
</evidence>
<dbReference type="FunFam" id="3.90.226.10:FF:000049">
    <property type="entry name" value="Enoyl-CoA delta isomerase 3"/>
    <property type="match status" value="1"/>
</dbReference>
<dbReference type="OrthoDB" id="410701at2759"/>
<sequence length="310" mass="34059">MIEKIVEVAPRDIASIQINRFSIYTSGKENKKTVYDMCTLEKRGNVFFLTLTGDGRDEHRLNPTLIASIRSALSEAKSQSTHSTALITVAEGKFFSNGFDLAWAKSASGGSPSEAVNLLFHMVELFKDLVADFISLPMPTIAAVTGHAAAAGQLLAMSHDYVLMSRHRGVLYMSEVDIGMALPEYVSVLMRSKVAKPNVRRDVLLRGVKVKAEEAVAKGLIDAAYDNREKTVEGGVRLAEELIKRKWDGEVYAEIRKSLYPELCGVLGLISREKLDSKFGDGNRKGGIVIFIFISLFLSLLGDTSRDVIV</sequence>
<name>A0A9R1XHP9_LACSA</name>
<evidence type="ECO:0000313" key="8">
    <source>
        <dbReference type="Proteomes" id="UP000235145"/>
    </source>
</evidence>
<proteinExistence type="inferred from homology"/>
<comment type="pathway">
    <text evidence="3">Lipid metabolism; fatty acid beta-oxidation.</text>
</comment>
<dbReference type="PANTHER" id="PTHR11941:SF75">
    <property type="entry name" value="ENOYL-COA HYDRATASE_ISOMERASE FAMILY PROTEIN"/>
    <property type="match status" value="1"/>
</dbReference>
<protein>
    <recommendedName>
        <fullName evidence="5">Delta(3)-Delta(2)-enoyl-CoA isomerase</fullName>
        <ecNumber evidence="5">5.3.3.8</ecNumber>
    </recommendedName>
</protein>
<comment type="catalytic activity">
    <reaction evidence="2">
        <text>a (3E)-enoyl-CoA = a 4-saturated (2E)-enoyl-CoA</text>
        <dbReference type="Rhea" id="RHEA:45228"/>
        <dbReference type="ChEBI" id="CHEBI:58521"/>
        <dbReference type="ChEBI" id="CHEBI:85097"/>
        <dbReference type="EC" id="5.3.3.8"/>
    </reaction>
</comment>
<evidence type="ECO:0000256" key="3">
    <source>
        <dbReference type="ARBA" id="ARBA00005005"/>
    </source>
</evidence>
<evidence type="ECO:0000256" key="1">
    <source>
        <dbReference type="ARBA" id="ARBA00000452"/>
    </source>
</evidence>
<dbReference type="EC" id="5.3.3.8" evidence="5"/>
<evidence type="ECO:0000256" key="5">
    <source>
        <dbReference type="ARBA" id="ARBA00012064"/>
    </source>
</evidence>
<dbReference type="AlphaFoldDB" id="A0A9R1XHP9"/>
<gene>
    <name evidence="7" type="ORF">LSAT_V11C300150700</name>
</gene>